<evidence type="ECO:0000256" key="9">
    <source>
        <dbReference type="PIRSR" id="PIRSR006431-1"/>
    </source>
</evidence>
<dbReference type="InterPro" id="IPR000073">
    <property type="entry name" value="AB_hydrolase_1"/>
</dbReference>
<dbReference type="NCBIfam" id="TIGR01249">
    <property type="entry name" value="pro_imino_pep_1"/>
    <property type="match status" value="1"/>
</dbReference>
<dbReference type="PRINTS" id="PR00793">
    <property type="entry name" value="PROAMNOPTASE"/>
</dbReference>
<dbReference type="PRINTS" id="PR00111">
    <property type="entry name" value="ABHYDROLASE"/>
</dbReference>
<dbReference type="PIRSF" id="PIRSF006431">
    <property type="entry name" value="Pept_S33"/>
    <property type="match status" value="1"/>
</dbReference>
<dbReference type="GO" id="GO:0004177">
    <property type="term" value="F:aminopeptidase activity"/>
    <property type="evidence" value="ECO:0007669"/>
    <property type="project" value="UniProtKB-UniRule"/>
</dbReference>
<keyword evidence="5 8" id="KW-0963">Cytoplasm</keyword>
<dbReference type="GO" id="GO:0005737">
    <property type="term" value="C:cytoplasm"/>
    <property type="evidence" value="ECO:0007669"/>
    <property type="project" value="UniProtKB-SubCell"/>
</dbReference>
<dbReference type="RefSeq" id="XP_033585974.1">
    <property type="nucleotide sequence ID" value="XM_033737664.1"/>
</dbReference>
<keyword evidence="7 8" id="KW-0378">Hydrolase</keyword>
<dbReference type="InterPro" id="IPR005944">
    <property type="entry name" value="Pro_iminopeptidase"/>
</dbReference>
<evidence type="ECO:0000256" key="1">
    <source>
        <dbReference type="ARBA" id="ARBA00001585"/>
    </source>
</evidence>
<dbReference type="OrthoDB" id="10249433at2759"/>
<evidence type="ECO:0000259" key="11">
    <source>
        <dbReference type="Pfam" id="PF00561"/>
    </source>
</evidence>
<evidence type="ECO:0000256" key="5">
    <source>
        <dbReference type="ARBA" id="ARBA00022490"/>
    </source>
</evidence>
<feature type="active site" description="Nucleophile" evidence="9">
    <location>
        <position position="113"/>
    </location>
</feature>
<comment type="similarity">
    <text evidence="3 8 10">Belongs to the peptidase S33 family.</text>
</comment>
<dbReference type="SUPFAM" id="SSF53474">
    <property type="entry name" value="alpha/beta-Hydrolases"/>
    <property type="match status" value="1"/>
</dbReference>
<comment type="subcellular location">
    <subcellularLocation>
        <location evidence="2 8">Cytoplasm</location>
    </subcellularLocation>
</comment>
<dbReference type="Proteomes" id="UP000799767">
    <property type="component" value="Unassembled WGS sequence"/>
</dbReference>
<evidence type="ECO:0000256" key="7">
    <source>
        <dbReference type="ARBA" id="ARBA00022801"/>
    </source>
</evidence>
<evidence type="ECO:0000256" key="2">
    <source>
        <dbReference type="ARBA" id="ARBA00004496"/>
    </source>
</evidence>
<sequence>MTSPAPYKHSPAFDEGFLQVSELHKLHYEQYGKRDGKPVVFLHGGPGGSATYEHTVFFDPAVYRVILFDQRGAGKSLPPAELRENTSQLLVADIESLRQHCGIEKWAMVFGGSWGSTLSLLYAQTHPERVGSLVVRGVFTERKEELQFSRGRGTGAARIHPEVYERFAGHLDPAIRHDPIRGYYELLTSEDYGTRLEAAKRWNEWDSMLGLLVSKSDGLAGKSDTWFLQHARLETHYGVHGGFMEDGQLLRPENLARIKHIPCAIVQGRYDLFCPPTTAWQLHSGLPLSKLHIIPDAGHSAFEPGIYRKLIEVCDEFAKMDL</sequence>
<dbReference type="PANTHER" id="PTHR43722:SF1">
    <property type="entry name" value="PROLINE IMINOPEPTIDASE"/>
    <property type="match status" value="1"/>
</dbReference>
<dbReference type="InterPro" id="IPR002410">
    <property type="entry name" value="Peptidase_S33"/>
</dbReference>
<accession>A0A6A6PI67</accession>
<dbReference type="PANTHER" id="PTHR43722">
    <property type="entry name" value="PROLINE IMINOPEPTIDASE"/>
    <property type="match status" value="1"/>
</dbReference>
<keyword evidence="13" id="KW-1185">Reference proteome</keyword>
<keyword evidence="6 8" id="KW-0645">Protease</keyword>
<comment type="catalytic activity">
    <reaction evidence="1 8 10">
        <text>Release of N-terminal proline from a peptide.</text>
        <dbReference type="EC" id="3.4.11.5"/>
    </reaction>
</comment>
<evidence type="ECO:0000313" key="13">
    <source>
        <dbReference type="Proteomes" id="UP000799767"/>
    </source>
</evidence>
<feature type="active site" evidence="9">
    <location>
        <position position="271"/>
    </location>
</feature>
<evidence type="ECO:0000256" key="6">
    <source>
        <dbReference type="ARBA" id="ARBA00022670"/>
    </source>
</evidence>
<keyword evidence="4 8" id="KW-0031">Aminopeptidase</keyword>
<protein>
    <recommendedName>
        <fullName evidence="8 10">Proline iminopeptidase</fullName>
        <shortName evidence="8">PIP</shortName>
        <ecNumber evidence="8 10">3.4.11.5</ecNumber>
    </recommendedName>
    <alternativeName>
        <fullName evidence="8">Prolyl aminopeptidase</fullName>
    </alternativeName>
</protein>
<evidence type="ECO:0000256" key="8">
    <source>
        <dbReference type="PIRNR" id="PIRNR006431"/>
    </source>
</evidence>
<gene>
    <name evidence="12" type="ORF">BDY17DRAFT_327378</name>
</gene>
<dbReference type="EC" id="3.4.11.5" evidence="8 10"/>
<dbReference type="Gene3D" id="3.40.50.1820">
    <property type="entry name" value="alpha/beta hydrolase"/>
    <property type="match status" value="1"/>
</dbReference>
<organism evidence="12 13">
    <name type="scientific">Neohortaea acidophila</name>
    <dbReference type="NCBI Taxonomy" id="245834"/>
    <lineage>
        <taxon>Eukaryota</taxon>
        <taxon>Fungi</taxon>
        <taxon>Dikarya</taxon>
        <taxon>Ascomycota</taxon>
        <taxon>Pezizomycotina</taxon>
        <taxon>Dothideomycetes</taxon>
        <taxon>Dothideomycetidae</taxon>
        <taxon>Mycosphaerellales</taxon>
        <taxon>Teratosphaeriaceae</taxon>
        <taxon>Neohortaea</taxon>
    </lineage>
</organism>
<evidence type="ECO:0000313" key="12">
    <source>
        <dbReference type="EMBL" id="KAF2479404.1"/>
    </source>
</evidence>
<dbReference type="InterPro" id="IPR029058">
    <property type="entry name" value="AB_hydrolase_fold"/>
</dbReference>
<dbReference type="EMBL" id="MU001641">
    <property type="protein sequence ID" value="KAF2479404.1"/>
    <property type="molecule type" value="Genomic_DNA"/>
</dbReference>
<dbReference type="AlphaFoldDB" id="A0A6A6PI67"/>
<feature type="domain" description="AB hydrolase-1" evidence="11">
    <location>
        <begin position="37"/>
        <end position="303"/>
    </location>
</feature>
<dbReference type="GO" id="GO:0006508">
    <property type="term" value="P:proteolysis"/>
    <property type="evidence" value="ECO:0007669"/>
    <property type="project" value="UniProtKB-KW"/>
</dbReference>
<proteinExistence type="inferred from homology"/>
<feature type="active site" description="Proton donor" evidence="9">
    <location>
        <position position="299"/>
    </location>
</feature>
<dbReference type="Pfam" id="PF00561">
    <property type="entry name" value="Abhydrolase_1"/>
    <property type="match status" value="1"/>
</dbReference>
<evidence type="ECO:0000256" key="3">
    <source>
        <dbReference type="ARBA" id="ARBA00010088"/>
    </source>
</evidence>
<name>A0A6A6PI67_9PEZI</name>
<dbReference type="GeneID" id="54478666"/>
<reference evidence="12" key="1">
    <citation type="journal article" date="2020" name="Stud. Mycol.">
        <title>101 Dothideomycetes genomes: a test case for predicting lifestyles and emergence of pathogens.</title>
        <authorList>
            <person name="Haridas S."/>
            <person name="Albert R."/>
            <person name="Binder M."/>
            <person name="Bloem J."/>
            <person name="Labutti K."/>
            <person name="Salamov A."/>
            <person name="Andreopoulos B."/>
            <person name="Baker S."/>
            <person name="Barry K."/>
            <person name="Bills G."/>
            <person name="Bluhm B."/>
            <person name="Cannon C."/>
            <person name="Castanera R."/>
            <person name="Culley D."/>
            <person name="Daum C."/>
            <person name="Ezra D."/>
            <person name="Gonzalez J."/>
            <person name="Henrissat B."/>
            <person name="Kuo A."/>
            <person name="Liang C."/>
            <person name="Lipzen A."/>
            <person name="Lutzoni F."/>
            <person name="Magnuson J."/>
            <person name="Mondo S."/>
            <person name="Nolan M."/>
            <person name="Ohm R."/>
            <person name="Pangilinan J."/>
            <person name="Park H.-J."/>
            <person name="Ramirez L."/>
            <person name="Alfaro M."/>
            <person name="Sun H."/>
            <person name="Tritt A."/>
            <person name="Yoshinaga Y."/>
            <person name="Zwiers L.-H."/>
            <person name="Turgeon B."/>
            <person name="Goodwin S."/>
            <person name="Spatafora J."/>
            <person name="Crous P."/>
            <person name="Grigoriev I."/>
        </authorList>
    </citation>
    <scope>NUCLEOTIDE SEQUENCE</scope>
    <source>
        <strain evidence="12">CBS 113389</strain>
    </source>
</reference>
<evidence type="ECO:0000256" key="4">
    <source>
        <dbReference type="ARBA" id="ARBA00022438"/>
    </source>
</evidence>
<evidence type="ECO:0000256" key="10">
    <source>
        <dbReference type="RuleBase" id="RU003421"/>
    </source>
</evidence>